<dbReference type="AlphaFoldDB" id="A0A8H5C270"/>
<protein>
    <submittedName>
        <fullName evidence="2">Uncharacterized protein</fullName>
    </submittedName>
</protein>
<dbReference type="OrthoDB" id="2851338at2759"/>
<keyword evidence="3" id="KW-1185">Reference proteome</keyword>
<gene>
    <name evidence="2" type="ORF">D9758_017909</name>
</gene>
<reference evidence="2 3" key="1">
    <citation type="journal article" date="2020" name="ISME J.">
        <title>Uncovering the hidden diversity of litter-decomposition mechanisms in mushroom-forming fungi.</title>
        <authorList>
            <person name="Floudas D."/>
            <person name="Bentzer J."/>
            <person name="Ahren D."/>
            <person name="Johansson T."/>
            <person name="Persson P."/>
            <person name="Tunlid A."/>
        </authorList>
    </citation>
    <scope>NUCLEOTIDE SEQUENCE [LARGE SCALE GENOMIC DNA]</scope>
    <source>
        <strain evidence="2 3">CBS 291.85</strain>
    </source>
</reference>
<sequence>MRLHLHLDVEGGSRSLSSGSRCPTAATTTNKNAELTDKCSMEESEQGVGGTSLGIADWYNNEHVPLRLHYLKSFLSGARYSGSDSKTPSWVDFYNTDDISTFSHEPYTGLRANRSREAALVKRLETLDRRTSEGHTNSDESSLPSLLKSENPTKYLVTHGITRAPNGSDWVGFGCQSVRMGRPNVPIRIRQMSSDG</sequence>
<dbReference type="EMBL" id="JAACJM010000289">
    <property type="protein sequence ID" value="KAF5333754.1"/>
    <property type="molecule type" value="Genomic_DNA"/>
</dbReference>
<evidence type="ECO:0000256" key="1">
    <source>
        <dbReference type="SAM" id="MobiDB-lite"/>
    </source>
</evidence>
<name>A0A8H5C270_9AGAR</name>
<organism evidence="2 3">
    <name type="scientific">Tetrapyrgos nigripes</name>
    <dbReference type="NCBI Taxonomy" id="182062"/>
    <lineage>
        <taxon>Eukaryota</taxon>
        <taxon>Fungi</taxon>
        <taxon>Dikarya</taxon>
        <taxon>Basidiomycota</taxon>
        <taxon>Agaricomycotina</taxon>
        <taxon>Agaricomycetes</taxon>
        <taxon>Agaricomycetidae</taxon>
        <taxon>Agaricales</taxon>
        <taxon>Marasmiineae</taxon>
        <taxon>Marasmiaceae</taxon>
        <taxon>Tetrapyrgos</taxon>
    </lineage>
</organism>
<feature type="region of interest" description="Disordered" evidence="1">
    <location>
        <begin position="9"/>
        <end position="28"/>
    </location>
</feature>
<feature type="compositionally biased region" description="Basic and acidic residues" evidence="1">
    <location>
        <begin position="126"/>
        <end position="138"/>
    </location>
</feature>
<dbReference type="Proteomes" id="UP000559256">
    <property type="component" value="Unassembled WGS sequence"/>
</dbReference>
<proteinExistence type="predicted"/>
<feature type="region of interest" description="Disordered" evidence="1">
    <location>
        <begin position="126"/>
        <end position="147"/>
    </location>
</feature>
<comment type="caution">
    <text evidence="2">The sequence shown here is derived from an EMBL/GenBank/DDBJ whole genome shotgun (WGS) entry which is preliminary data.</text>
</comment>
<evidence type="ECO:0000313" key="2">
    <source>
        <dbReference type="EMBL" id="KAF5333754.1"/>
    </source>
</evidence>
<accession>A0A8H5C270</accession>
<evidence type="ECO:0000313" key="3">
    <source>
        <dbReference type="Proteomes" id="UP000559256"/>
    </source>
</evidence>
<feature type="compositionally biased region" description="Low complexity" evidence="1">
    <location>
        <begin position="12"/>
        <end position="21"/>
    </location>
</feature>